<evidence type="ECO:0008006" key="3">
    <source>
        <dbReference type="Google" id="ProtNLM"/>
    </source>
</evidence>
<protein>
    <recommendedName>
        <fullName evidence="3">Zinc knuckle CX2CX4HX4C domain-containing protein</fullName>
    </recommendedName>
</protein>
<evidence type="ECO:0000313" key="2">
    <source>
        <dbReference type="Proteomes" id="UP001289374"/>
    </source>
</evidence>
<keyword evidence="2" id="KW-1185">Reference proteome</keyword>
<reference evidence="1" key="1">
    <citation type="submission" date="2020-06" db="EMBL/GenBank/DDBJ databases">
        <authorList>
            <person name="Li T."/>
            <person name="Hu X."/>
            <person name="Zhang T."/>
            <person name="Song X."/>
            <person name="Zhang H."/>
            <person name="Dai N."/>
            <person name="Sheng W."/>
            <person name="Hou X."/>
            <person name="Wei L."/>
        </authorList>
    </citation>
    <scope>NUCLEOTIDE SEQUENCE</scope>
    <source>
        <strain evidence="1">K16</strain>
        <tissue evidence="1">Leaf</tissue>
    </source>
</reference>
<sequence>MFNHVIDRDCALKGYPWSFDKHVLILNSIWVDENPTQVDLNRCDFNVHIHDLPLSRMNLGVATLIGNQSGVFRDMEMDDARHSWGSSLRIRMGWDVNSPIKQTLKLCITMSVEHLVCFTYAGFSNFCYICGTLCHITKYCEEKFQEGFEDLGEDFQYSLWLREPPPIKSRVLPGSMA</sequence>
<proteinExistence type="predicted"/>
<reference evidence="1" key="2">
    <citation type="journal article" date="2024" name="Plant">
        <title>Genomic evolution and insights into agronomic trait innovations of Sesamum species.</title>
        <authorList>
            <person name="Miao H."/>
            <person name="Wang L."/>
            <person name="Qu L."/>
            <person name="Liu H."/>
            <person name="Sun Y."/>
            <person name="Le M."/>
            <person name="Wang Q."/>
            <person name="Wei S."/>
            <person name="Zheng Y."/>
            <person name="Lin W."/>
            <person name="Duan Y."/>
            <person name="Cao H."/>
            <person name="Xiong S."/>
            <person name="Wang X."/>
            <person name="Wei L."/>
            <person name="Li C."/>
            <person name="Ma Q."/>
            <person name="Ju M."/>
            <person name="Zhao R."/>
            <person name="Li G."/>
            <person name="Mu C."/>
            <person name="Tian Q."/>
            <person name="Mei H."/>
            <person name="Zhang T."/>
            <person name="Gao T."/>
            <person name="Zhang H."/>
        </authorList>
    </citation>
    <scope>NUCLEOTIDE SEQUENCE</scope>
    <source>
        <strain evidence="1">K16</strain>
    </source>
</reference>
<name>A0AAE1W2B6_9LAMI</name>
<dbReference type="PANTHER" id="PTHR31286">
    <property type="entry name" value="GLYCINE-RICH CELL WALL STRUCTURAL PROTEIN 1.8-LIKE"/>
    <property type="match status" value="1"/>
</dbReference>
<evidence type="ECO:0000313" key="1">
    <source>
        <dbReference type="EMBL" id="KAK4385500.1"/>
    </source>
</evidence>
<dbReference type="PANTHER" id="PTHR31286:SF167">
    <property type="entry name" value="OS09G0268800 PROTEIN"/>
    <property type="match status" value="1"/>
</dbReference>
<comment type="caution">
    <text evidence="1">The sequence shown here is derived from an EMBL/GenBank/DDBJ whole genome shotgun (WGS) entry which is preliminary data.</text>
</comment>
<gene>
    <name evidence="1" type="ORF">Sango_2674000</name>
</gene>
<dbReference type="InterPro" id="IPR040256">
    <property type="entry name" value="At4g02000-like"/>
</dbReference>
<accession>A0AAE1W2B6</accession>
<dbReference type="Proteomes" id="UP001289374">
    <property type="component" value="Unassembled WGS sequence"/>
</dbReference>
<dbReference type="AlphaFoldDB" id="A0AAE1W2B6"/>
<organism evidence="1 2">
    <name type="scientific">Sesamum angolense</name>
    <dbReference type="NCBI Taxonomy" id="2727404"/>
    <lineage>
        <taxon>Eukaryota</taxon>
        <taxon>Viridiplantae</taxon>
        <taxon>Streptophyta</taxon>
        <taxon>Embryophyta</taxon>
        <taxon>Tracheophyta</taxon>
        <taxon>Spermatophyta</taxon>
        <taxon>Magnoliopsida</taxon>
        <taxon>eudicotyledons</taxon>
        <taxon>Gunneridae</taxon>
        <taxon>Pentapetalae</taxon>
        <taxon>asterids</taxon>
        <taxon>lamiids</taxon>
        <taxon>Lamiales</taxon>
        <taxon>Pedaliaceae</taxon>
        <taxon>Sesamum</taxon>
    </lineage>
</organism>
<dbReference type="EMBL" id="JACGWL010000016">
    <property type="protein sequence ID" value="KAK4385500.1"/>
    <property type="molecule type" value="Genomic_DNA"/>
</dbReference>